<sequence>MLPIRAEAVSYAVGGAAILDDVSLVIEHGAPMLILGPNGAGKSVLLRLLHGLLRPGAGRVTPEVPIRGAMVFQRPVLLRRSALANLRYPLALAGVPGPERARRAEAALVEVGLSALAGRPARRLSGGEQQRLALARAAALEPEVLFLDEPCASLDPAATRAVEEIIRRVAARGTKIVMTTHDLGQARRLAGEVVFLHRGRVVECAPAEHFFAGPASAEGAAFLQGDLLW</sequence>
<dbReference type="InterPro" id="IPR015854">
    <property type="entry name" value="ABC_transpr_LolD-like"/>
</dbReference>
<dbReference type="GO" id="GO:0016887">
    <property type="term" value="F:ATP hydrolysis activity"/>
    <property type="evidence" value="ECO:0007669"/>
    <property type="project" value="InterPro"/>
</dbReference>
<dbReference type="SMART" id="SM00382">
    <property type="entry name" value="AAA"/>
    <property type="match status" value="1"/>
</dbReference>
<keyword evidence="2 4" id="KW-0067">ATP-binding</keyword>
<accession>A0A6J4HSH7</accession>
<dbReference type="InterPro" id="IPR003439">
    <property type="entry name" value="ABC_transporter-like_ATP-bd"/>
</dbReference>
<dbReference type="Gene3D" id="3.40.50.300">
    <property type="entry name" value="P-loop containing nucleotide triphosphate hydrolases"/>
    <property type="match status" value="1"/>
</dbReference>
<dbReference type="InterPro" id="IPR003593">
    <property type="entry name" value="AAA+_ATPase"/>
</dbReference>
<dbReference type="AlphaFoldDB" id="A0A6J4HSH7"/>
<dbReference type="EMBL" id="CADCTD010000045">
    <property type="protein sequence ID" value="CAA9231744.1"/>
    <property type="molecule type" value="Genomic_DNA"/>
</dbReference>
<dbReference type="PANTHER" id="PTHR24220:SF684">
    <property type="entry name" value="FE(3+) IONS IMPORT ATP-BINDING PROTEIN FBPC"/>
    <property type="match status" value="1"/>
</dbReference>
<evidence type="ECO:0000256" key="2">
    <source>
        <dbReference type="ARBA" id="ARBA00022840"/>
    </source>
</evidence>
<reference evidence="4" key="1">
    <citation type="submission" date="2020-02" db="EMBL/GenBank/DDBJ databases">
        <authorList>
            <person name="Meier V. D."/>
        </authorList>
    </citation>
    <scope>NUCLEOTIDE SEQUENCE</scope>
    <source>
        <strain evidence="4">AVDCRST_MAG27</strain>
    </source>
</reference>
<dbReference type="InterPro" id="IPR027417">
    <property type="entry name" value="P-loop_NTPase"/>
</dbReference>
<dbReference type="Pfam" id="PF00005">
    <property type="entry name" value="ABC_tran"/>
    <property type="match status" value="1"/>
</dbReference>
<evidence type="ECO:0000313" key="4">
    <source>
        <dbReference type="EMBL" id="CAA9231744.1"/>
    </source>
</evidence>
<dbReference type="SUPFAM" id="SSF52540">
    <property type="entry name" value="P-loop containing nucleoside triphosphate hydrolases"/>
    <property type="match status" value="1"/>
</dbReference>
<organism evidence="4">
    <name type="scientific">uncultured Craurococcus sp</name>
    <dbReference type="NCBI Taxonomy" id="1135998"/>
    <lineage>
        <taxon>Bacteria</taxon>
        <taxon>Pseudomonadati</taxon>
        <taxon>Pseudomonadota</taxon>
        <taxon>Alphaproteobacteria</taxon>
        <taxon>Acetobacterales</taxon>
        <taxon>Acetobacteraceae</taxon>
        <taxon>Craurococcus</taxon>
        <taxon>environmental samples</taxon>
    </lineage>
</organism>
<dbReference type="InterPro" id="IPR017871">
    <property type="entry name" value="ABC_transporter-like_CS"/>
</dbReference>
<dbReference type="PROSITE" id="PS00211">
    <property type="entry name" value="ABC_TRANSPORTER_1"/>
    <property type="match status" value="1"/>
</dbReference>
<gene>
    <name evidence="4" type="ORF">AVDCRST_MAG27-988</name>
</gene>
<feature type="domain" description="ABC transporter" evidence="3">
    <location>
        <begin position="4"/>
        <end position="223"/>
    </location>
</feature>
<name>A0A6J4HSH7_9PROT</name>
<dbReference type="GO" id="GO:0005524">
    <property type="term" value="F:ATP binding"/>
    <property type="evidence" value="ECO:0007669"/>
    <property type="project" value="UniProtKB-KW"/>
</dbReference>
<protein>
    <submittedName>
        <fullName evidence="4">Tungstate ABC transporter, ATP-binding protein</fullName>
    </submittedName>
</protein>
<evidence type="ECO:0000256" key="1">
    <source>
        <dbReference type="ARBA" id="ARBA00022741"/>
    </source>
</evidence>
<dbReference type="GO" id="GO:0005886">
    <property type="term" value="C:plasma membrane"/>
    <property type="evidence" value="ECO:0007669"/>
    <property type="project" value="TreeGrafter"/>
</dbReference>
<dbReference type="GO" id="GO:0022857">
    <property type="term" value="F:transmembrane transporter activity"/>
    <property type="evidence" value="ECO:0007669"/>
    <property type="project" value="TreeGrafter"/>
</dbReference>
<evidence type="ECO:0000259" key="3">
    <source>
        <dbReference type="PROSITE" id="PS50893"/>
    </source>
</evidence>
<dbReference type="PANTHER" id="PTHR24220">
    <property type="entry name" value="IMPORT ATP-BINDING PROTEIN"/>
    <property type="match status" value="1"/>
</dbReference>
<proteinExistence type="predicted"/>
<dbReference type="PROSITE" id="PS50893">
    <property type="entry name" value="ABC_TRANSPORTER_2"/>
    <property type="match status" value="1"/>
</dbReference>
<keyword evidence="1" id="KW-0547">Nucleotide-binding</keyword>